<sequence>MFDPYISRSLRIEGCRPARAIAPDLRPKSLAAFDDRSHSRSPSAWCSTWCKFGANGMGNGDKRWRLMPIFGKKKATQLIELRGFMGLSGV</sequence>
<dbReference type="Proteomes" id="UP000078599">
    <property type="component" value="Unassembled WGS sequence"/>
</dbReference>
<name>A0ABM9T3U4_THIA3</name>
<reference evidence="1 2" key="1">
    <citation type="submission" date="2015-03" db="EMBL/GenBank/DDBJ databases">
        <authorList>
            <person name="Regsiter A."/>
            <person name="william w."/>
        </authorList>
    </citation>
    <scope>NUCLEOTIDE SEQUENCE [LARGE SCALE GENOMIC DNA]</scope>
    <source>
        <strain evidence="1 2">CB1</strain>
    </source>
</reference>
<keyword evidence="2" id="KW-1185">Reference proteome</keyword>
<organism evidence="1 2">
    <name type="scientific">Thiomonas arsenitoxydans (strain DSM 22701 / CIP 110005 / 3As)</name>
    <dbReference type="NCBI Taxonomy" id="426114"/>
    <lineage>
        <taxon>Bacteria</taxon>
        <taxon>Pseudomonadati</taxon>
        <taxon>Pseudomonadota</taxon>
        <taxon>Betaproteobacteria</taxon>
        <taxon>Burkholderiales</taxon>
        <taxon>Thiomonas</taxon>
    </lineage>
</organism>
<comment type="caution">
    <text evidence="1">The sequence shown here is derived from an EMBL/GenBank/DDBJ whole genome shotgun (WGS) entry which is preliminary data.</text>
</comment>
<evidence type="ECO:0000313" key="1">
    <source>
        <dbReference type="EMBL" id="CQR31180.1"/>
    </source>
</evidence>
<proteinExistence type="predicted"/>
<evidence type="ECO:0000313" key="2">
    <source>
        <dbReference type="Proteomes" id="UP000078599"/>
    </source>
</evidence>
<protein>
    <submittedName>
        <fullName evidence="1">Uncharacterized protein</fullName>
    </submittedName>
</protein>
<gene>
    <name evidence="1" type="ORF">THICB1_170001</name>
</gene>
<accession>A0ABM9T3U4</accession>
<dbReference type="EMBL" id="CTRI01000009">
    <property type="protein sequence ID" value="CQR31180.1"/>
    <property type="molecule type" value="Genomic_DNA"/>
</dbReference>